<dbReference type="AlphaFoldDB" id="A0A1A9QDS4"/>
<comment type="caution">
    <text evidence="1">The sequence shown here is derived from an EMBL/GenBank/DDBJ whole genome shotgun (WGS) entry which is preliminary data.</text>
</comment>
<dbReference type="RefSeq" id="WP_187150102.1">
    <property type="nucleotide sequence ID" value="NZ_LWUJ01000011.1"/>
</dbReference>
<name>A0A1A9QDS4_9MOLU</name>
<dbReference type="STRING" id="432608.A6V39_02305"/>
<sequence>MISRFQRTLVRKLRTIKLRIIYSLKKIKVVAFYLSRKRAKAEYTEIVSKNCIHALEKILEGTGGVKNIAKVKSTQSNCKIWVKFKPLLNREALEKSGGIGLEIDEKLISLTFCSVECKDISKSIKVEMDRQQLVPLDME</sequence>
<proteinExistence type="predicted"/>
<dbReference type="EMBL" id="LWUJ01000011">
    <property type="protein sequence ID" value="OAL10254.1"/>
    <property type="molecule type" value="Genomic_DNA"/>
</dbReference>
<organism evidence="1 2">
    <name type="scientific">Candidatus Mycoplasma haematobovis</name>
    <dbReference type="NCBI Taxonomy" id="432608"/>
    <lineage>
        <taxon>Bacteria</taxon>
        <taxon>Bacillati</taxon>
        <taxon>Mycoplasmatota</taxon>
        <taxon>Mollicutes</taxon>
        <taxon>Mycoplasmataceae</taxon>
        <taxon>Mycoplasma</taxon>
    </lineage>
</organism>
<reference evidence="2" key="1">
    <citation type="submission" date="2016-04" db="EMBL/GenBank/DDBJ databases">
        <authorList>
            <person name="Quiroz-Castaneda R.E."/>
            <person name="Martinez-Ocampo F."/>
        </authorList>
    </citation>
    <scope>NUCLEOTIDE SEQUENCE [LARGE SCALE GENOMIC DNA]</scope>
    <source>
        <strain evidence="2">INIFAP01</strain>
    </source>
</reference>
<dbReference type="Proteomes" id="UP000077623">
    <property type="component" value="Unassembled WGS sequence"/>
</dbReference>
<evidence type="ECO:0000313" key="2">
    <source>
        <dbReference type="Proteomes" id="UP000077623"/>
    </source>
</evidence>
<gene>
    <name evidence="1" type="ORF">A6V39_02305</name>
</gene>
<evidence type="ECO:0000313" key="1">
    <source>
        <dbReference type="EMBL" id="OAL10254.1"/>
    </source>
</evidence>
<keyword evidence="2" id="KW-1185">Reference proteome</keyword>
<accession>A0A1A9QDS4</accession>
<protein>
    <submittedName>
        <fullName evidence="1">Uncharacterized protein</fullName>
    </submittedName>
</protein>